<dbReference type="InterPro" id="IPR027417">
    <property type="entry name" value="P-loop_NTPase"/>
</dbReference>
<gene>
    <name evidence="11" type="ORF">NP493_118g04015</name>
</gene>
<feature type="compositionally biased region" description="Polar residues" evidence="9">
    <location>
        <begin position="1147"/>
        <end position="1160"/>
    </location>
</feature>
<keyword evidence="5 7" id="KW-0505">Motor protein</keyword>
<feature type="coiled-coil region" evidence="8">
    <location>
        <begin position="1609"/>
        <end position="1680"/>
    </location>
</feature>
<keyword evidence="3 7" id="KW-0067">ATP-binding</keyword>
<feature type="compositionally biased region" description="Polar residues" evidence="9">
    <location>
        <begin position="1102"/>
        <end position="1117"/>
    </location>
</feature>
<evidence type="ECO:0000256" key="4">
    <source>
        <dbReference type="ARBA" id="ARBA00023054"/>
    </source>
</evidence>
<sequence length="1692" mass="189619">MFYKFHHRLVTIDSEYLPQPTENRSIHRKNNTHSYNIPYCRTQYRHMSFFPRTIPKWNSLPQEIVAAKSLDCFKSRLAAHLSSDTLKSITETGESDSIKVFVRVRPPCDEDKIELGHCLTVDTQRNAIIMKCKPEARVFTYDQIADINTTQEMVFECIGKSLIESCVAGYNGTIFAYGQTGSGKTFTMVGPSEDCDNFQHAQRGVIPHSFEKLFTLIKKEQLMHGEDNVEFLCRCSFLEIYNEQIYDLLDPASTGLQLRENMKRGVFVDGLIERSVASACDAYQVLAAGWANRTVAATSMNRESSRSHAVFTLHIESKKKTENIWHVKSSQLNLVDLAGSERQKDTHTIGVRLKEAGSINRSLSALGNVIMALGGIAHGKSRHVPYRDSKLSFLLRAVVNEDAHGSVPSLQAEIKRLKLALLQVSSGVSERDTSGVNEGDSTVSVPATKWKDCFLQAMLHREQTQEEAKVRLSSLVSLKCCVTTTHASEQTCNRKDQALRQSRMVLKFREDALRRLEKAHKEKTDVAPDEKDAIIVALRNEVQTLQQLVDQPPDVTAYKLMADSLRSELDLAHKQCCHTVELTEQKARELEAAYRQLQTHSVHDASTKRSSVCTPRTEQESALSVATVERLKSQNTKLQTELESLRKELAAERSSSQRAKIEHEAQLVSLRRGRDELEKVLKSHQVHMQMERQARQEMHLKTLKTMTTPKKAKYNLRNRTVLVDASGNAQSHTPEIPRLNLDMSFGPVTTSDDDIMAETAPPEWISETLNALTDEIQQLQEENQYLRVQLESKEADTVHMVEQFSQLDSQKQQTQQLYEGDKAAWREKEEELQQTLNQLTKQVKDANFSAEVARDEVKDLWMMIGGLDRQVKETQKIEKALKDSANSHTAALETKILQLEMEVARLEKESGELNEELTSLKEREETLQTTLDFNTEQQAELEQQLKARIAAVEQLEAQLKACDATETGQQQAETKNQQLVSQLQHEAGKVSSPVPPTPSLCPNYSTRQGREGEFSSPSYTLTVSQLQHEAGKVSSSSPSYTLTVSQLTARGKEGEFSSPLLHPHCVRSEHPRPREGDFQASSHSLCPSYSSRQGREGEFPSPSYTLTGSQLSTRGKVSSQSLLHPHLSQLQHEAGKVSSPVPPTPSLCPNYSTRQGSTRQGGEFPSPSTPSLCPNYSTRQGGESPKTLHLSVPTTARGRDGEFSNPSYTLNVSQLQHEAGKVSSPVPPTPSLSPNYSTRQGRDGEFPSPSYTLTVSQLQHEAGKVSSPVPPTPSLCPNYSTRQGRARGREGEFSSPSYTLTVSQLEHEAGKVSSPVPPTPSLSPNYSTRQGRARGREGESPSPSYTLTVSQLEHEAGKVSPPVPPTPSLCSNYSMRQGREGEFPSPSYTLTVSQLQHEAGKEDQLLAALQHVETLQSEIQSGRVAMTTLESEAKELQARVEMSSVEIDHLKKTNLEKQEALQSMSATLTEQKQRLQFTECQLESTTRQLDESVEHREALQATCRTMEETLDRMREEMETRQNTFEERLQKKDVEVELLNEDLQDQLDCNTAALHDLQTANQNIEHLTAQLAMIKQLSAASAEKNQETEAKELDLKQKLDVTEAAHQAQIDDFNSVKDELMARIVELEQQLVEAEKANAEMVSHQNLKQKIHYHVQLKEANIQLTEKLKKVTDEATKYKQLYLKNTGKENVPC</sequence>
<dbReference type="GO" id="GO:0003777">
    <property type="term" value="F:microtubule motor activity"/>
    <property type="evidence" value="ECO:0007669"/>
    <property type="project" value="InterPro"/>
</dbReference>
<comment type="caution">
    <text evidence="11">The sequence shown here is derived from an EMBL/GenBank/DDBJ whole genome shotgun (WGS) entry which is preliminary data.</text>
</comment>
<feature type="compositionally biased region" description="Polar residues" evidence="9">
    <location>
        <begin position="1341"/>
        <end position="1351"/>
    </location>
</feature>
<evidence type="ECO:0000256" key="7">
    <source>
        <dbReference type="PROSITE-ProRule" id="PRU00283"/>
    </source>
</evidence>
<evidence type="ECO:0000256" key="8">
    <source>
        <dbReference type="SAM" id="Coils"/>
    </source>
</evidence>
<dbReference type="GO" id="GO:0007018">
    <property type="term" value="P:microtubule-based movement"/>
    <property type="evidence" value="ECO:0007669"/>
    <property type="project" value="InterPro"/>
</dbReference>
<evidence type="ECO:0000259" key="10">
    <source>
        <dbReference type="PROSITE" id="PS50067"/>
    </source>
</evidence>
<evidence type="ECO:0000256" key="6">
    <source>
        <dbReference type="ARBA" id="ARBA00034488"/>
    </source>
</evidence>
<feature type="domain" description="Kinesin motor" evidence="10">
    <location>
        <begin position="97"/>
        <end position="396"/>
    </location>
</feature>
<keyword evidence="2 7" id="KW-0547">Nucleotide-binding</keyword>
<proteinExistence type="inferred from homology"/>
<dbReference type="PRINTS" id="PR00380">
    <property type="entry name" value="KINESINHEAVY"/>
</dbReference>
<keyword evidence="12" id="KW-1185">Reference proteome</keyword>
<feature type="region of interest" description="Disordered" evidence="9">
    <location>
        <begin position="970"/>
        <end position="1016"/>
    </location>
</feature>
<feature type="compositionally biased region" description="Polar residues" evidence="9">
    <location>
        <begin position="1079"/>
        <end position="1092"/>
    </location>
</feature>
<dbReference type="PROSITE" id="PS00411">
    <property type="entry name" value="KINESIN_MOTOR_1"/>
    <property type="match status" value="1"/>
</dbReference>
<organism evidence="11 12">
    <name type="scientific">Ridgeia piscesae</name>
    <name type="common">Tubeworm</name>
    <dbReference type="NCBI Taxonomy" id="27915"/>
    <lineage>
        <taxon>Eukaryota</taxon>
        <taxon>Metazoa</taxon>
        <taxon>Spiralia</taxon>
        <taxon>Lophotrochozoa</taxon>
        <taxon>Annelida</taxon>
        <taxon>Polychaeta</taxon>
        <taxon>Sedentaria</taxon>
        <taxon>Canalipalpata</taxon>
        <taxon>Sabellida</taxon>
        <taxon>Siboglinidae</taxon>
        <taxon>Ridgeia</taxon>
    </lineage>
</organism>
<dbReference type="GO" id="GO:0005874">
    <property type="term" value="C:microtubule"/>
    <property type="evidence" value="ECO:0007669"/>
    <property type="project" value="UniProtKB-KW"/>
</dbReference>
<dbReference type="InterPro" id="IPR036961">
    <property type="entry name" value="Kinesin_motor_dom_sf"/>
</dbReference>
<dbReference type="InterPro" id="IPR044986">
    <property type="entry name" value="KIF15/KIN-12"/>
</dbReference>
<protein>
    <recommendedName>
        <fullName evidence="10">Kinesin motor domain-containing protein</fullName>
    </recommendedName>
</protein>
<dbReference type="Proteomes" id="UP001209878">
    <property type="component" value="Unassembled WGS sequence"/>
</dbReference>
<feature type="coiled-coil region" evidence="8">
    <location>
        <begin position="628"/>
        <end position="662"/>
    </location>
</feature>
<comment type="similarity">
    <text evidence="6">Belongs to the TRAFAC class myosin-kinesin ATPase superfamily. Kinesin family. KIN-12 subfamily.</text>
</comment>
<dbReference type="GO" id="GO:0005524">
    <property type="term" value="F:ATP binding"/>
    <property type="evidence" value="ECO:0007669"/>
    <property type="project" value="UniProtKB-UniRule"/>
</dbReference>
<dbReference type="InterPro" id="IPR019821">
    <property type="entry name" value="Kinesin_motor_CS"/>
</dbReference>
<name>A0AAD9UGV4_RIDPI</name>
<feature type="coiled-coil region" evidence="8">
    <location>
        <begin position="822"/>
        <end position="856"/>
    </location>
</feature>
<evidence type="ECO:0000256" key="2">
    <source>
        <dbReference type="ARBA" id="ARBA00022741"/>
    </source>
</evidence>
<feature type="compositionally biased region" description="Basic and acidic residues" evidence="9">
    <location>
        <begin position="1066"/>
        <end position="1077"/>
    </location>
</feature>
<feature type="binding site" evidence="7">
    <location>
        <begin position="178"/>
        <end position="185"/>
    </location>
    <ligand>
        <name>ATP</name>
        <dbReference type="ChEBI" id="CHEBI:30616"/>
    </ligand>
</feature>
<reference evidence="11" key="1">
    <citation type="journal article" date="2023" name="Mol. Biol. Evol.">
        <title>Third-Generation Sequencing Reveals the Adaptive Role of the Epigenome in Three Deep-Sea Polychaetes.</title>
        <authorList>
            <person name="Perez M."/>
            <person name="Aroh O."/>
            <person name="Sun Y."/>
            <person name="Lan Y."/>
            <person name="Juniper S.K."/>
            <person name="Young C.R."/>
            <person name="Angers B."/>
            <person name="Qian P.Y."/>
        </authorList>
    </citation>
    <scope>NUCLEOTIDE SEQUENCE</scope>
    <source>
        <strain evidence="11">R07B-5</strain>
    </source>
</reference>
<dbReference type="PANTHER" id="PTHR37739">
    <property type="entry name" value="KINESIN-LIKE PROTEIN KIN-12D"/>
    <property type="match status" value="1"/>
</dbReference>
<feature type="coiled-coil region" evidence="8">
    <location>
        <begin position="1426"/>
        <end position="1576"/>
    </location>
</feature>
<feature type="compositionally biased region" description="Polar residues" evidence="9">
    <location>
        <begin position="1204"/>
        <end position="1216"/>
    </location>
</feature>
<feature type="compositionally biased region" description="Polar residues" evidence="9">
    <location>
        <begin position="1169"/>
        <end position="1181"/>
    </location>
</feature>
<feature type="compositionally biased region" description="Low complexity" evidence="9">
    <location>
        <begin position="1118"/>
        <end position="1132"/>
    </location>
</feature>
<dbReference type="Pfam" id="PF00225">
    <property type="entry name" value="Kinesin"/>
    <property type="match status" value="1"/>
</dbReference>
<evidence type="ECO:0000256" key="5">
    <source>
        <dbReference type="ARBA" id="ARBA00023175"/>
    </source>
</evidence>
<keyword evidence="1" id="KW-0493">Microtubule</keyword>
<evidence type="ECO:0000256" key="3">
    <source>
        <dbReference type="ARBA" id="ARBA00022840"/>
    </source>
</evidence>
<feature type="compositionally biased region" description="Polar residues" evidence="9">
    <location>
        <begin position="608"/>
        <end position="618"/>
    </location>
</feature>
<accession>A0AAD9UGV4</accession>
<dbReference type="Gene3D" id="3.40.850.10">
    <property type="entry name" value="Kinesin motor domain"/>
    <property type="match status" value="1"/>
</dbReference>
<feature type="region of interest" description="Disordered" evidence="9">
    <location>
        <begin position="1306"/>
        <end position="1386"/>
    </location>
</feature>
<evidence type="ECO:0000256" key="1">
    <source>
        <dbReference type="ARBA" id="ARBA00022701"/>
    </source>
</evidence>
<evidence type="ECO:0000313" key="11">
    <source>
        <dbReference type="EMBL" id="KAK2189002.1"/>
    </source>
</evidence>
<feature type="region of interest" description="Disordered" evidence="9">
    <location>
        <begin position="1263"/>
        <end position="1294"/>
    </location>
</feature>
<feature type="coiled-coil region" evidence="8">
    <location>
        <begin position="889"/>
        <end position="958"/>
    </location>
</feature>
<dbReference type="GO" id="GO:0008017">
    <property type="term" value="F:microtubule binding"/>
    <property type="evidence" value="ECO:0007669"/>
    <property type="project" value="InterPro"/>
</dbReference>
<feature type="region of interest" description="Disordered" evidence="9">
    <location>
        <begin position="598"/>
        <end position="618"/>
    </location>
</feature>
<dbReference type="SMART" id="SM00129">
    <property type="entry name" value="KISc"/>
    <property type="match status" value="1"/>
</dbReference>
<evidence type="ECO:0000256" key="9">
    <source>
        <dbReference type="SAM" id="MobiDB-lite"/>
    </source>
</evidence>
<dbReference type="PANTHER" id="PTHR37739:SF8">
    <property type="entry name" value="KINESIN-LIKE PROTEIN KIN-12D"/>
    <property type="match status" value="1"/>
</dbReference>
<dbReference type="InterPro" id="IPR001752">
    <property type="entry name" value="Kinesin_motor_dom"/>
</dbReference>
<feature type="coiled-coil region" evidence="8">
    <location>
        <begin position="769"/>
        <end position="796"/>
    </location>
</feature>
<dbReference type="EMBL" id="JAODUO010000117">
    <property type="protein sequence ID" value="KAK2189002.1"/>
    <property type="molecule type" value="Genomic_DNA"/>
</dbReference>
<feature type="compositionally biased region" description="Polar residues" evidence="9">
    <location>
        <begin position="970"/>
        <end position="984"/>
    </location>
</feature>
<feature type="region of interest" description="Disordered" evidence="9">
    <location>
        <begin position="1054"/>
        <end position="1248"/>
    </location>
</feature>
<dbReference type="SUPFAM" id="SSF52540">
    <property type="entry name" value="P-loop containing nucleoside triphosphate hydrolases"/>
    <property type="match status" value="1"/>
</dbReference>
<evidence type="ECO:0000313" key="12">
    <source>
        <dbReference type="Proteomes" id="UP001209878"/>
    </source>
</evidence>
<keyword evidence="4 8" id="KW-0175">Coiled coil</keyword>
<dbReference type="PROSITE" id="PS50067">
    <property type="entry name" value="KINESIN_MOTOR_2"/>
    <property type="match status" value="1"/>
</dbReference>